<keyword evidence="4" id="KW-1185">Reference proteome</keyword>
<protein>
    <recommendedName>
        <fullName evidence="5">Lipoprotein</fullName>
    </recommendedName>
</protein>
<feature type="signal peptide" evidence="2">
    <location>
        <begin position="1"/>
        <end position="19"/>
    </location>
</feature>
<accession>A0ABN1AFT4</accession>
<evidence type="ECO:0000256" key="1">
    <source>
        <dbReference type="SAM" id="MobiDB-lite"/>
    </source>
</evidence>
<dbReference type="Proteomes" id="UP001499895">
    <property type="component" value="Unassembled WGS sequence"/>
</dbReference>
<feature type="compositionally biased region" description="Low complexity" evidence="1">
    <location>
        <begin position="47"/>
        <end position="58"/>
    </location>
</feature>
<sequence length="151" mass="15615">MRPLTASLAAVALAAALSAALLCGCSDPGGLRVTGQAQQPTAGPGPVGVSEGPGKPSLRRPAAFAASAALGLSDLRWRSWGGPTAEGRGSVRGTWCLPECRDRPYRAKVTLSGLVRQGGAAYYSRVTVDAADLPTGRRTELRDVPLHVPER</sequence>
<dbReference type="PROSITE" id="PS51257">
    <property type="entry name" value="PROKAR_LIPOPROTEIN"/>
    <property type="match status" value="1"/>
</dbReference>
<comment type="caution">
    <text evidence="3">The sequence shown here is derived from an EMBL/GenBank/DDBJ whole genome shotgun (WGS) entry which is preliminary data.</text>
</comment>
<reference evidence="3 4" key="1">
    <citation type="journal article" date="2019" name="Int. J. Syst. Evol. Microbiol.">
        <title>The Global Catalogue of Microorganisms (GCM) 10K type strain sequencing project: providing services to taxonomists for standard genome sequencing and annotation.</title>
        <authorList>
            <consortium name="The Broad Institute Genomics Platform"/>
            <consortium name="The Broad Institute Genome Sequencing Center for Infectious Disease"/>
            <person name="Wu L."/>
            <person name="Ma J."/>
        </authorList>
    </citation>
    <scope>NUCLEOTIDE SEQUENCE [LARGE SCALE GENOMIC DNA]</scope>
    <source>
        <strain evidence="3 4">JCM 10649</strain>
    </source>
</reference>
<feature type="chain" id="PRO_5045353185" description="Lipoprotein" evidence="2">
    <location>
        <begin position="20"/>
        <end position="151"/>
    </location>
</feature>
<feature type="region of interest" description="Disordered" evidence="1">
    <location>
        <begin position="34"/>
        <end position="58"/>
    </location>
</feature>
<evidence type="ECO:0000313" key="3">
    <source>
        <dbReference type="EMBL" id="GAA0475468.1"/>
    </source>
</evidence>
<evidence type="ECO:0000313" key="4">
    <source>
        <dbReference type="Proteomes" id="UP001499895"/>
    </source>
</evidence>
<gene>
    <name evidence="3" type="ORF">GCM10009544_41910</name>
</gene>
<keyword evidence="2" id="KW-0732">Signal</keyword>
<dbReference type="RefSeq" id="WP_344092993.1">
    <property type="nucleotide sequence ID" value="NZ_BAAAHB010000050.1"/>
</dbReference>
<organism evidence="3 4">
    <name type="scientific">Streptomyces stramineus</name>
    <dbReference type="NCBI Taxonomy" id="173861"/>
    <lineage>
        <taxon>Bacteria</taxon>
        <taxon>Bacillati</taxon>
        <taxon>Actinomycetota</taxon>
        <taxon>Actinomycetes</taxon>
        <taxon>Kitasatosporales</taxon>
        <taxon>Streptomycetaceae</taxon>
        <taxon>Streptomyces</taxon>
    </lineage>
</organism>
<proteinExistence type="predicted"/>
<evidence type="ECO:0008006" key="5">
    <source>
        <dbReference type="Google" id="ProtNLM"/>
    </source>
</evidence>
<dbReference type="EMBL" id="BAAAHB010000050">
    <property type="protein sequence ID" value="GAA0475468.1"/>
    <property type="molecule type" value="Genomic_DNA"/>
</dbReference>
<evidence type="ECO:0000256" key="2">
    <source>
        <dbReference type="SAM" id="SignalP"/>
    </source>
</evidence>
<name>A0ABN1AFT4_9ACTN</name>